<gene>
    <name evidence="3" type="ORF">FHD67_12875</name>
</gene>
<dbReference type="EMBL" id="VDDC01000021">
    <property type="protein sequence ID" value="TNH38936.1"/>
    <property type="molecule type" value="Genomic_DNA"/>
</dbReference>
<dbReference type="InterPro" id="IPR051532">
    <property type="entry name" value="Ester_Hydrolysis_Enzymes"/>
</dbReference>
<dbReference type="PANTHER" id="PTHR30383:SF24">
    <property type="entry name" value="THIOESTERASE 1_PROTEASE 1_LYSOPHOSPHOLIPASE L1"/>
    <property type="match status" value="1"/>
</dbReference>
<accession>A0A5C4R4Q5</accession>
<dbReference type="InterPro" id="IPR036514">
    <property type="entry name" value="SGNH_hydro_sf"/>
</dbReference>
<reference evidence="3 4" key="1">
    <citation type="submission" date="2019-06" db="EMBL/GenBank/DDBJ databases">
        <authorList>
            <person name="Li J."/>
        </authorList>
    </citation>
    <scope>NUCLEOTIDE SEQUENCE [LARGE SCALE GENOMIC DNA]</scope>
    <source>
        <strain evidence="3 4">CGMCC 1.8012</strain>
    </source>
</reference>
<feature type="compositionally biased region" description="Polar residues" evidence="1">
    <location>
        <begin position="13"/>
        <end position="22"/>
    </location>
</feature>
<dbReference type="AlphaFoldDB" id="A0A5C4R4Q5"/>
<keyword evidence="4" id="KW-1185">Reference proteome</keyword>
<evidence type="ECO:0000313" key="3">
    <source>
        <dbReference type="EMBL" id="TNH38936.1"/>
    </source>
</evidence>
<dbReference type="InterPro" id="IPR013830">
    <property type="entry name" value="SGNH_hydro"/>
</dbReference>
<dbReference type="PANTHER" id="PTHR30383">
    <property type="entry name" value="THIOESTERASE 1/PROTEASE 1/LYSOPHOSPHOLIPASE L1"/>
    <property type="match status" value="1"/>
</dbReference>
<organism evidence="3 4">
    <name type="scientific">Paracoccus haeundaensis</name>
    <dbReference type="NCBI Taxonomy" id="225362"/>
    <lineage>
        <taxon>Bacteria</taxon>
        <taxon>Pseudomonadati</taxon>
        <taxon>Pseudomonadota</taxon>
        <taxon>Alphaproteobacteria</taxon>
        <taxon>Rhodobacterales</taxon>
        <taxon>Paracoccaceae</taxon>
        <taxon>Paracoccus</taxon>
    </lineage>
</organism>
<evidence type="ECO:0000259" key="2">
    <source>
        <dbReference type="Pfam" id="PF13472"/>
    </source>
</evidence>
<dbReference type="Gene3D" id="3.40.50.1110">
    <property type="entry name" value="SGNH hydrolase"/>
    <property type="match status" value="1"/>
</dbReference>
<dbReference type="SUPFAM" id="SSF52266">
    <property type="entry name" value="SGNH hydrolase"/>
    <property type="match status" value="1"/>
</dbReference>
<comment type="caution">
    <text evidence="3">The sequence shown here is derived from an EMBL/GenBank/DDBJ whole genome shotgun (WGS) entry which is preliminary data.</text>
</comment>
<dbReference type="Proteomes" id="UP000304880">
    <property type="component" value="Unassembled WGS sequence"/>
</dbReference>
<feature type="domain" description="SGNH hydrolase-type esterase" evidence="2">
    <location>
        <begin position="105"/>
        <end position="270"/>
    </location>
</feature>
<dbReference type="GO" id="GO:0004622">
    <property type="term" value="F:phosphatidylcholine lysophospholipase activity"/>
    <property type="evidence" value="ECO:0007669"/>
    <property type="project" value="TreeGrafter"/>
</dbReference>
<evidence type="ECO:0000256" key="1">
    <source>
        <dbReference type="SAM" id="MobiDB-lite"/>
    </source>
</evidence>
<proteinExistence type="predicted"/>
<dbReference type="CDD" id="cd01822">
    <property type="entry name" value="Lysophospholipase_L1_like"/>
    <property type="match status" value="1"/>
</dbReference>
<sequence>MRSDDLPDPEGPTSPTVSPRSTCSDRPRRIGTGPALPCNVRCASDRRITGSAIGSLLRRGLGVGARYGRPAREGNRLTAALTALAVTIAASWAAPANAETLRLTAMGDSLTQGYGLPQDQGFVPVLEAWLRGRGHDVAVTNAGVSGDTTAGGAARIDWTLADGPDAMIVALGGNDLLRGIDPASSRANLAAILDKTRAAGVPVLLAGLPAPGNYGPEFKRDFEAMYADLATEYDAVLVPDFLGPIGEKATQGLSLSDLMQDDRIHPNARGVEQIVDAIGPKVEDLLARADQ</sequence>
<protein>
    <submittedName>
        <fullName evidence="3">Arylesterase</fullName>
    </submittedName>
</protein>
<name>A0A5C4R4Q5_9RHOB</name>
<evidence type="ECO:0000313" key="4">
    <source>
        <dbReference type="Proteomes" id="UP000304880"/>
    </source>
</evidence>
<dbReference type="Pfam" id="PF13472">
    <property type="entry name" value="Lipase_GDSL_2"/>
    <property type="match status" value="1"/>
</dbReference>
<feature type="region of interest" description="Disordered" evidence="1">
    <location>
        <begin position="1"/>
        <end position="30"/>
    </location>
</feature>